<evidence type="ECO:0000259" key="2">
    <source>
        <dbReference type="Pfam" id="PF01636"/>
    </source>
</evidence>
<dbReference type="Pfam" id="PF01636">
    <property type="entry name" value="APH"/>
    <property type="match status" value="1"/>
</dbReference>
<dbReference type="InterPro" id="IPR002575">
    <property type="entry name" value="Aminoglycoside_PTrfase"/>
</dbReference>
<feature type="domain" description="Aminoglycoside phosphotransferase" evidence="2">
    <location>
        <begin position="168"/>
        <end position="221"/>
    </location>
</feature>
<gene>
    <name evidence="3" type="ORF">G3I58_30785</name>
</gene>
<keyword evidence="3" id="KW-0808">Transferase</keyword>
<dbReference type="EMBL" id="JAAGMS010000335">
    <property type="protein sequence ID" value="NEC02322.1"/>
    <property type="molecule type" value="Genomic_DNA"/>
</dbReference>
<organism evidence="3 4">
    <name type="scientific">Streptomyces anulatus</name>
    <name type="common">Streptomyces chrysomallus</name>
    <dbReference type="NCBI Taxonomy" id="1892"/>
    <lineage>
        <taxon>Bacteria</taxon>
        <taxon>Bacillati</taxon>
        <taxon>Actinomycetota</taxon>
        <taxon>Actinomycetes</taxon>
        <taxon>Kitasatosporales</taxon>
        <taxon>Streptomycetaceae</taxon>
        <taxon>Streptomyces</taxon>
    </lineage>
</organism>
<sequence length="306" mass="32476">MTGVLYREPADLRRALGPCAEDAGERGDGGRGAAAPRAGASGPREGDPEVLFGGLANAGAVLRRGDAVERPAPPHAVHLHAHLRALREQGFDGVPVPLGLSASGRRERLSYVPGEVAVDPHPPWTWTDDVLRSVGALLRRMHVAAAAVPPGPAAGWPTDLADPEGAAAPGAVVCHNDVCPENVVFRDGRAAALIDFDLAAPGRPVWDVAMTARYWAPMRGRDGLDPSHRLRVLADGYGLGRADRAALPRVIEQATAVCRAFVERRVERGDAAYTAAYEESGRAVWDRHQTWLADHRGALTAALLTD</sequence>
<proteinExistence type="predicted"/>
<dbReference type="AlphaFoldDB" id="A0A7K3RJR7"/>
<reference evidence="3 4" key="1">
    <citation type="submission" date="2020-01" db="EMBL/GenBank/DDBJ databases">
        <title>Insect and environment-associated Actinomycetes.</title>
        <authorList>
            <person name="Currrie C."/>
            <person name="Chevrette M."/>
            <person name="Carlson C."/>
            <person name="Stubbendieck R."/>
            <person name="Wendt-Pienkowski E."/>
        </authorList>
    </citation>
    <scope>NUCLEOTIDE SEQUENCE [LARGE SCALE GENOMIC DNA]</scope>
    <source>
        <strain evidence="3 4">SID7903</strain>
    </source>
</reference>
<comment type="caution">
    <text evidence="3">The sequence shown here is derived from an EMBL/GenBank/DDBJ whole genome shotgun (WGS) entry which is preliminary data.</text>
</comment>
<evidence type="ECO:0000313" key="3">
    <source>
        <dbReference type="EMBL" id="NEC02322.1"/>
    </source>
</evidence>
<protein>
    <submittedName>
        <fullName evidence="3">Phosphotransferase</fullName>
    </submittedName>
</protein>
<dbReference type="Proteomes" id="UP000470951">
    <property type="component" value="Unassembled WGS sequence"/>
</dbReference>
<feature type="region of interest" description="Disordered" evidence="1">
    <location>
        <begin position="15"/>
        <end position="48"/>
    </location>
</feature>
<dbReference type="SUPFAM" id="SSF56112">
    <property type="entry name" value="Protein kinase-like (PK-like)"/>
    <property type="match status" value="1"/>
</dbReference>
<evidence type="ECO:0000313" key="4">
    <source>
        <dbReference type="Proteomes" id="UP000470951"/>
    </source>
</evidence>
<evidence type="ECO:0000256" key="1">
    <source>
        <dbReference type="SAM" id="MobiDB-lite"/>
    </source>
</evidence>
<dbReference type="InterPro" id="IPR011009">
    <property type="entry name" value="Kinase-like_dom_sf"/>
</dbReference>
<name>A0A7K3RJR7_STRAQ</name>
<dbReference type="GO" id="GO:0016740">
    <property type="term" value="F:transferase activity"/>
    <property type="evidence" value="ECO:0007669"/>
    <property type="project" value="UniProtKB-KW"/>
</dbReference>
<dbReference type="Gene3D" id="3.90.1200.10">
    <property type="match status" value="1"/>
</dbReference>
<feature type="compositionally biased region" description="Low complexity" evidence="1">
    <location>
        <begin position="33"/>
        <end position="43"/>
    </location>
</feature>
<accession>A0A7K3RJR7</accession>